<dbReference type="PANTHER" id="PTHR43839">
    <property type="entry name" value="OPPC IN A BINDING PROTEIN-DEPENDENT TRANSPORT SYSTEM"/>
    <property type="match status" value="1"/>
</dbReference>
<dbReference type="AlphaFoldDB" id="A0A3S2TUP4"/>
<feature type="transmembrane region" description="Helical" evidence="6">
    <location>
        <begin position="270"/>
        <end position="288"/>
    </location>
</feature>
<comment type="caution">
    <text evidence="7">The sequence shown here is derived from an EMBL/GenBank/DDBJ whole genome shotgun (WGS) entry which is preliminary data.</text>
</comment>
<dbReference type="CDD" id="cd06261">
    <property type="entry name" value="TM_PBP2"/>
    <property type="match status" value="1"/>
</dbReference>
<dbReference type="RefSeq" id="WP_127738250.1">
    <property type="nucleotide sequence ID" value="NZ_RZTZ01000003.1"/>
</dbReference>
<feature type="transmembrane region" description="Helical" evidence="6">
    <location>
        <begin position="12"/>
        <end position="29"/>
    </location>
</feature>
<dbReference type="GO" id="GO:0055085">
    <property type="term" value="P:transmembrane transport"/>
    <property type="evidence" value="ECO:0007669"/>
    <property type="project" value="InterPro"/>
</dbReference>
<feature type="transmembrane region" description="Helical" evidence="6">
    <location>
        <begin position="209"/>
        <end position="234"/>
    </location>
</feature>
<evidence type="ECO:0000313" key="7">
    <source>
        <dbReference type="EMBL" id="RVT63774.1"/>
    </source>
</evidence>
<keyword evidence="2" id="KW-0813">Transport</keyword>
<dbReference type="GO" id="GO:0016020">
    <property type="term" value="C:membrane"/>
    <property type="evidence" value="ECO:0007669"/>
    <property type="project" value="UniProtKB-SubCell"/>
</dbReference>
<evidence type="ECO:0000256" key="5">
    <source>
        <dbReference type="ARBA" id="ARBA00023136"/>
    </source>
</evidence>
<gene>
    <name evidence="7" type="ORF">EM808_10965</name>
</gene>
<keyword evidence="5 6" id="KW-0472">Membrane</keyword>
<dbReference type="EMBL" id="RZTZ01000003">
    <property type="protein sequence ID" value="RVT63774.1"/>
    <property type="molecule type" value="Genomic_DNA"/>
</dbReference>
<dbReference type="PANTHER" id="PTHR43839:SF3">
    <property type="entry name" value="OLIGOPEPTIDE ABC TRANSPORTER, PERMEASE PROTEIN"/>
    <property type="match status" value="1"/>
</dbReference>
<dbReference type="InterPro" id="IPR000515">
    <property type="entry name" value="MetI-like"/>
</dbReference>
<evidence type="ECO:0000256" key="4">
    <source>
        <dbReference type="ARBA" id="ARBA00022989"/>
    </source>
</evidence>
<feature type="transmembrane region" description="Helical" evidence="6">
    <location>
        <begin position="120"/>
        <end position="141"/>
    </location>
</feature>
<accession>A0A3S2TUP4</accession>
<dbReference type="Proteomes" id="UP000288024">
    <property type="component" value="Unassembled WGS sequence"/>
</dbReference>
<protein>
    <submittedName>
        <fullName evidence="7">ABC transporter permease</fullName>
    </submittedName>
</protein>
<feature type="transmembrane region" description="Helical" evidence="6">
    <location>
        <begin position="82"/>
        <end position="108"/>
    </location>
</feature>
<feature type="transmembrane region" description="Helical" evidence="6">
    <location>
        <begin position="147"/>
        <end position="170"/>
    </location>
</feature>
<comment type="subcellular location">
    <subcellularLocation>
        <location evidence="1">Membrane</location>
        <topology evidence="1">Multi-pass membrane protein</topology>
    </subcellularLocation>
</comment>
<reference evidence="7 8" key="1">
    <citation type="submission" date="2019-01" db="EMBL/GenBank/DDBJ databases">
        <title>Bacillus sp. M5HDSG1-1, whole genome shotgun sequence.</title>
        <authorList>
            <person name="Tuo L."/>
        </authorList>
    </citation>
    <scope>NUCLEOTIDE SEQUENCE [LARGE SCALE GENOMIC DNA]</scope>
    <source>
        <strain evidence="7 8">M5HDSG1-1</strain>
    </source>
</reference>
<name>A0A3S2TUP4_9BACI</name>
<keyword evidence="3 6" id="KW-0812">Transmembrane</keyword>
<proteinExistence type="predicted"/>
<evidence type="ECO:0000256" key="2">
    <source>
        <dbReference type="ARBA" id="ARBA00022448"/>
    </source>
</evidence>
<sequence>MIKWNIQLVSGIILLAFFVLIGLFGSYIAPYPPDYKVKVGYMETDNGTEFVAPPLAPSKEFPLGTDKWGKDILSLILHGAKYTVFTVLIVAAVRLLAGGIAGVFGGLAASGKKRGKQGRITLLTSIPPVILIYFIMLGININPSLSSFALIFIQGVLMAALGVPGVYNVVYSKTAEIKENLYIMASVTLGGNKSHLLKKHIWPILKGDFIILYLNETIQVLHLMGQLAIFNLFFGGTEFQPDFSIYLSMTNEWSGLIGQSRSFLSYSQWILIYPLIAFILFLLSFYLISQGLSQQSRKSHRKNTYI</sequence>
<evidence type="ECO:0000256" key="1">
    <source>
        <dbReference type="ARBA" id="ARBA00004141"/>
    </source>
</evidence>
<dbReference type="InterPro" id="IPR035906">
    <property type="entry name" value="MetI-like_sf"/>
</dbReference>
<organism evidence="7 8">
    <name type="scientific">Niallia taxi</name>
    <dbReference type="NCBI Taxonomy" id="2499688"/>
    <lineage>
        <taxon>Bacteria</taxon>
        <taxon>Bacillati</taxon>
        <taxon>Bacillota</taxon>
        <taxon>Bacilli</taxon>
        <taxon>Bacillales</taxon>
        <taxon>Bacillaceae</taxon>
        <taxon>Niallia</taxon>
    </lineage>
</organism>
<evidence type="ECO:0000256" key="6">
    <source>
        <dbReference type="SAM" id="Phobius"/>
    </source>
</evidence>
<evidence type="ECO:0000313" key="8">
    <source>
        <dbReference type="Proteomes" id="UP000288024"/>
    </source>
</evidence>
<dbReference type="SUPFAM" id="SSF161098">
    <property type="entry name" value="MetI-like"/>
    <property type="match status" value="1"/>
</dbReference>
<evidence type="ECO:0000256" key="3">
    <source>
        <dbReference type="ARBA" id="ARBA00022692"/>
    </source>
</evidence>
<keyword evidence="8" id="KW-1185">Reference proteome</keyword>
<keyword evidence="4 6" id="KW-1133">Transmembrane helix</keyword>
<dbReference type="Gene3D" id="1.10.3720.10">
    <property type="entry name" value="MetI-like"/>
    <property type="match status" value="1"/>
</dbReference>